<sequence length="144" mass="16438">MTSKPTRYQKRSGNLEMADLRRKQRRKKPYVAILWSAKIFIRRNGNRSESLMLGNAEDRKLLPWVVPLDGARQGSSCLGWYLLMAHVKEALALGGTYEGHAQDNDPMNLQRLESKRTSRSSVNDMPGVHLHPRECLGRFATAFQ</sequence>
<comment type="caution">
    <text evidence="1">The sequence shown here is derived from an EMBL/GenBank/DDBJ whole genome shotgun (WGS) entry which is preliminary data.</text>
</comment>
<reference evidence="1 2" key="1">
    <citation type="journal article" date="2021" name="Hortic Res">
        <title>The domestication of Cucurbita argyrosperma as revealed by the genome of its wild relative.</title>
        <authorList>
            <person name="Barrera-Redondo J."/>
            <person name="Sanchez-de la Vega G."/>
            <person name="Aguirre-Liguori J.A."/>
            <person name="Castellanos-Morales G."/>
            <person name="Gutierrez-Guerrero Y.T."/>
            <person name="Aguirre-Dugua X."/>
            <person name="Aguirre-Planter E."/>
            <person name="Tenaillon M.I."/>
            <person name="Lira-Saade R."/>
            <person name="Eguiarte L.E."/>
        </authorList>
    </citation>
    <scope>NUCLEOTIDE SEQUENCE [LARGE SCALE GENOMIC DNA]</scope>
    <source>
        <strain evidence="1">JBR-2021</strain>
    </source>
</reference>
<feature type="non-terminal residue" evidence="1">
    <location>
        <position position="1"/>
    </location>
</feature>
<protein>
    <submittedName>
        <fullName evidence="1">Uncharacterized protein</fullName>
    </submittedName>
</protein>
<proteinExistence type="predicted"/>
<gene>
    <name evidence="1" type="ORF">SDJN03_16681</name>
</gene>
<dbReference type="AlphaFoldDB" id="A0AAV6MX67"/>
<keyword evidence="2" id="KW-1185">Reference proteome</keyword>
<accession>A0AAV6MX67</accession>
<name>A0AAV6MX67_9ROSI</name>
<organism evidence="1 2">
    <name type="scientific">Cucurbita argyrosperma subsp. sororia</name>
    <dbReference type="NCBI Taxonomy" id="37648"/>
    <lineage>
        <taxon>Eukaryota</taxon>
        <taxon>Viridiplantae</taxon>
        <taxon>Streptophyta</taxon>
        <taxon>Embryophyta</taxon>
        <taxon>Tracheophyta</taxon>
        <taxon>Spermatophyta</taxon>
        <taxon>Magnoliopsida</taxon>
        <taxon>eudicotyledons</taxon>
        <taxon>Gunneridae</taxon>
        <taxon>Pentapetalae</taxon>
        <taxon>rosids</taxon>
        <taxon>fabids</taxon>
        <taxon>Cucurbitales</taxon>
        <taxon>Cucurbitaceae</taxon>
        <taxon>Cucurbiteae</taxon>
        <taxon>Cucurbita</taxon>
    </lineage>
</organism>
<evidence type="ECO:0000313" key="1">
    <source>
        <dbReference type="EMBL" id="KAG6588116.1"/>
    </source>
</evidence>
<dbReference type="Proteomes" id="UP000685013">
    <property type="component" value="Chromosome 11"/>
</dbReference>
<evidence type="ECO:0000313" key="2">
    <source>
        <dbReference type="Proteomes" id="UP000685013"/>
    </source>
</evidence>
<dbReference type="EMBL" id="JAGKQH010000011">
    <property type="protein sequence ID" value="KAG6588116.1"/>
    <property type="molecule type" value="Genomic_DNA"/>
</dbReference>